<protein>
    <submittedName>
        <fullName evidence="9">General secretion pathway protein J</fullName>
    </submittedName>
</protein>
<evidence type="ECO:0000256" key="4">
    <source>
        <dbReference type="ARBA" id="ARBA00022519"/>
    </source>
</evidence>
<dbReference type="AlphaFoldDB" id="A0A1W9KQJ5"/>
<keyword evidence="4" id="KW-0997">Cell inner membrane</keyword>
<accession>A0A1W9KQJ5</accession>
<name>A0A1W9KQJ5_9BURK</name>
<evidence type="ECO:0000313" key="10">
    <source>
        <dbReference type="Proteomes" id="UP000192505"/>
    </source>
</evidence>
<evidence type="ECO:0000256" key="5">
    <source>
        <dbReference type="ARBA" id="ARBA00022692"/>
    </source>
</evidence>
<comment type="caution">
    <text evidence="9">The sequence shown here is derived from an EMBL/GenBank/DDBJ whole genome shotgun (WGS) entry which is preliminary data.</text>
</comment>
<dbReference type="InterPro" id="IPR045584">
    <property type="entry name" value="Pilin-like"/>
</dbReference>
<keyword evidence="5 8" id="KW-0812">Transmembrane</keyword>
<dbReference type="EMBL" id="MTEI01000016">
    <property type="protein sequence ID" value="OQW86473.1"/>
    <property type="molecule type" value="Genomic_DNA"/>
</dbReference>
<dbReference type="Pfam" id="PF07963">
    <property type="entry name" value="N_methyl"/>
    <property type="match status" value="1"/>
</dbReference>
<feature type="transmembrane region" description="Helical" evidence="8">
    <location>
        <begin position="7"/>
        <end position="28"/>
    </location>
</feature>
<evidence type="ECO:0000256" key="7">
    <source>
        <dbReference type="ARBA" id="ARBA00023136"/>
    </source>
</evidence>
<evidence type="ECO:0000313" key="9">
    <source>
        <dbReference type="EMBL" id="OQW86473.1"/>
    </source>
</evidence>
<keyword evidence="7 8" id="KW-0472">Membrane</keyword>
<reference evidence="9 10" key="1">
    <citation type="submission" date="2017-01" db="EMBL/GenBank/DDBJ databases">
        <title>Novel large sulfur bacteria in the metagenomes of groundwater-fed chemosynthetic microbial mats in the Lake Huron basin.</title>
        <authorList>
            <person name="Sharrar A.M."/>
            <person name="Flood B.E."/>
            <person name="Bailey J.V."/>
            <person name="Jones D.S."/>
            <person name="Biddanda B."/>
            <person name="Ruberg S.A."/>
            <person name="Marcus D.N."/>
            <person name="Dick G.J."/>
        </authorList>
    </citation>
    <scope>NUCLEOTIDE SEQUENCE [LARGE SCALE GENOMIC DNA]</scope>
    <source>
        <strain evidence="9">A7</strain>
    </source>
</reference>
<evidence type="ECO:0000256" key="1">
    <source>
        <dbReference type="ARBA" id="ARBA00004377"/>
    </source>
</evidence>
<comment type="subcellular location">
    <subcellularLocation>
        <location evidence="1">Cell inner membrane</location>
        <topology evidence="1">Single-pass membrane protein</topology>
    </subcellularLocation>
</comment>
<keyword evidence="2" id="KW-1003">Cell membrane</keyword>
<evidence type="ECO:0000256" key="6">
    <source>
        <dbReference type="ARBA" id="ARBA00022989"/>
    </source>
</evidence>
<evidence type="ECO:0000256" key="8">
    <source>
        <dbReference type="SAM" id="Phobius"/>
    </source>
</evidence>
<evidence type="ECO:0000256" key="3">
    <source>
        <dbReference type="ARBA" id="ARBA00022481"/>
    </source>
</evidence>
<dbReference type="NCBIfam" id="TIGR02532">
    <property type="entry name" value="IV_pilin_GFxxxE"/>
    <property type="match status" value="1"/>
</dbReference>
<keyword evidence="3" id="KW-0488">Methylation</keyword>
<dbReference type="Proteomes" id="UP000192505">
    <property type="component" value="Unassembled WGS sequence"/>
</dbReference>
<organism evidence="9 10">
    <name type="scientific">Rhodoferax ferrireducens</name>
    <dbReference type="NCBI Taxonomy" id="192843"/>
    <lineage>
        <taxon>Bacteria</taxon>
        <taxon>Pseudomonadati</taxon>
        <taxon>Pseudomonadota</taxon>
        <taxon>Betaproteobacteria</taxon>
        <taxon>Burkholderiales</taxon>
        <taxon>Comamonadaceae</taxon>
        <taxon>Rhodoferax</taxon>
    </lineage>
</organism>
<dbReference type="PANTHER" id="PTHR39583:SF2">
    <property type="entry name" value="TYPE II SECRETION SYSTEM PROTEIN J"/>
    <property type="match status" value="1"/>
</dbReference>
<gene>
    <name evidence="9" type="ORF">BWK72_17230</name>
</gene>
<proteinExistence type="predicted"/>
<evidence type="ECO:0000256" key="2">
    <source>
        <dbReference type="ARBA" id="ARBA00022475"/>
    </source>
</evidence>
<keyword evidence="6 8" id="KW-1133">Transmembrane helix</keyword>
<dbReference type="GO" id="GO:0015628">
    <property type="term" value="P:protein secretion by the type II secretion system"/>
    <property type="evidence" value="ECO:0007669"/>
    <property type="project" value="TreeGrafter"/>
</dbReference>
<dbReference type="GO" id="GO:0005886">
    <property type="term" value="C:plasma membrane"/>
    <property type="evidence" value="ECO:0007669"/>
    <property type="project" value="UniProtKB-SubCell"/>
</dbReference>
<dbReference type="PROSITE" id="PS00409">
    <property type="entry name" value="PROKAR_NTER_METHYL"/>
    <property type="match status" value="1"/>
</dbReference>
<dbReference type="InterPro" id="IPR051621">
    <property type="entry name" value="T2SS_protein_J"/>
</dbReference>
<sequence>MQRSAKGFTLVELLVAISLMALMAILSWRGLDGISRSQQRLQQHADEVLTLQATLTQWGTDLDALVSQPGVPGLDWDGRTLRIVRRSSAAPGEGLVVVAWARRSNGDGEGQWLRWQSTPLADRSQLDQAWQQAAVWAQTPRAEDRLREVRTVPIDQWQVFYYRNNAWTNPLSSADTADANAAVPNTATGTTALALPDGVRLVLTLSPGQAVSGVLTRDWVSPLIGGGR</sequence>
<dbReference type="PANTHER" id="PTHR39583">
    <property type="entry name" value="TYPE II SECRETION SYSTEM PROTEIN J-RELATED"/>
    <property type="match status" value="1"/>
</dbReference>
<dbReference type="SUPFAM" id="SSF54523">
    <property type="entry name" value="Pili subunits"/>
    <property type="match status" value="1"/>
</dbReference>
<dbReference type="InterPro" id="IPR012902">
    <property type="entry name" value="N_methyl_site"/>
</dbReference>